<feature type="compositionally biased region" description="Low complexity" evidence="1">
    <location>
        <begin position="285"/>
        <end position="309"/>
    </location>
</feature>
<organism evidence="2">
    <name type="scientific">uncultured Akkermansia sp. SMG25</name>
    <dbReference type="NCBI Taxonomy" id="1131822"/>
    <lineage>
        <taxon>Bacteria</taxon>
        <taxon>Pseudomonadati</taxon>
        <taxon>Verrucomicrobiota</taxon>
        <taxon>Verrucomicrobiia</taxon>
        <taxon>Verrucomicrobiales</taxon>
        <taxon>Akkermansiaceae</taxon>
        <taxon>Akkermansia</taxon>
        <taxon>environmental samples</taxon>
    </lineage>
</organism>
<evidence type="ECO:0000256" key="1">
    <source>
        <dbReference type="SAM" id="MobiDB-lite"/>
    </source>
</evidence>
<proteinExistence type="predicted"/>
<dbReference type="EMBL" id="JQ269600">
    <property type="protein sequence ID" value="AFA54920.1"/>
    <property type="molecule type" value="Genomic_DNA"/>
</dbReference>
<accession>H6WNY9</accession>
<feature type="compositionally biased region" description="Acidic residues" evidence="1">
    <location>
        <begin position="268"/>
        <end position="278"/>
    </location>
</feature>
<reference evidence="2" key="1">
    <citation type="journal article" date="2012" name="ISME J.">
        <title>Functional metagenomics reveals novel salt tolerance loci from the human gut microbiome.</title>
        <authorList>
            <person name="Culligan E.P."/>
            <person name="Sleator R.D."/>
            <person name="Marchesi J.R."/>
            <person name="Hill C."/>
        </authorList>
    </citation>
    <scope>NUCLEOTIDE SEQUENCE</scope>
</reference>
<sequence>MFHSLRLSSRLDENHLWAIVIFCYRGEEEILPLTIEQARTTLLLANIHLFDDKGDPIPGKLADALEEMAGVHYHQTSFDRGVNLNGAECIRGELQCMVNACDDDGNTDGVVIKMDPDTLILRSGPLLDAISKGAEWVSHNSMKGHFAGMFYAMRRGILDMVHRNAKLIELPEGAAEDETIGALCYLAAQRKSYVWTDISNPQNRQFFAAFPAQVADEPTYAQEIRFVAKHGCIITVGNTNILGMPRAYRVKIMRDLLKEYRNPTEDEALAGIQEEEPDLPPAPAPKAATPKAVAGFPPDAPAPGGNASGITVVDDEE</sequence>
<feature type="region of interest" description="Disordered" evidence="1">
    <location>
        <begin position="268"/>
        <end position="317"/>
    </location>
</feature>
<name>H6WNY9_9BACT</name>
<dbReference type="AlphaFoldDB" id="H6WNY9"/>
<evidence type="ECO:0000313" key="2">
    <source>
        <dbReference type="EMBL" id="AFA54920.1"/>
    </source>
</evidence>
<protein>
    <submittedName>
        <fullName evidence="2">Uncharacterized protein</fullName>
    </submittedName>
</protein>